<feature type="domain" description="AMP-binding enzyme C-terminal" evidence="7">
    <location>
        <begin position="422"/>
        <end position="497"/>
    </location>
</feature>
<feature type="domain" description="AMP-dependent synthetase/ligase" evidence="6">
    <location>
        <begin position="13"/>
        <end position="372"/>
    </location>
</feature>
<organism evidence="8 9">
    <name type="scientific">Vineibacter terrae</name>
    <dbReference type="NCBI Taxonomy" id="2586908"/>
    <lineage>
        <taxon>Bacteria</taxon>
        <taxon>Pseudomonadati</taxon>
        <taxon>Pseudomonadota</taxon>
        <taxon>Alphaproteobacteria</taxon>
        <taxon>Hyphomicrobiales</taxon>
        <taxon>Vineibacter</taxon>
    </lineage>
</organism>
<comment type="catalytic activity">
    <reaction evidence="3">
        <text>3-(methylsulfanyl)propanoate + ATP + CoA = 3-(methylsulfanyl)propanoyl-CoA + AMP + diphosphate</text>
        <dbReference type="Rhea" id="RHEA:43052"/>
        <dbReference type="ChEBI" id="CHEBI:30616"/>
        <dbReference type="ChEBI" id="CHEBI:33019"/>
        <dbReference type="ChEBI" id="CHEBI:49016"/>
        <dbReference type="ChEBI" id="CHEBI:57287"/>
        <dbReference type="ChEBI" id="CHEBI:82815"/>
        <dbReference type="ChEBI" id="CHEBI:456215"/>
        <dbReference type="EC" id="6.2.1.44"/>
    </reaction>
    <physiologicalReaction direction="left-to-right" evidence="3">
        <dbReference type="Rhea" id="RHEA:43053"/>
    </physiologicalReaction>
</comment>
<dbReference type="Gene3D" id="3.30.300.30">
    <property type="match status" value="1"/>
</dbReference>
<dbReference type="EMBL" id="VDUZ01000003">
    <property type="protein sequence ID" value="TXL81629.1"/>
    <property type="molecule type" value="Genomic_DNA"/>
</dbReference>
<keyword evidence="2 8" id="KW-0436">Ligase</keyword>
<reference evidence="8 9" key="1">
    <citation type="submission" date="2019-06" db="EMBL/GenBank/DDBJ databases">
        <title>New taxonomy in bacterial strain CC-CFT640, isolated from vineyard.</title>
        <authorList>
            <person name="Lin S.-Y."/>
            <person name="Tsai C.-F."/>
            <person name="Young C.-C."/>
        </authorList>
    </citation>
    <scope>NUCLEOTIDE SEQUENCE [LARGE SCALE GENOMIC DNA]</scope>
    <source>
        <strain evidence="8 9">CC-CFT640</strain>
    </source>
</reference>
<dbReference type="FunFam" id="3.30.300.30:FF:000008">
    <property type="entry name" value="2,3-dihydroxybenzoate-AMP ligase"/>
    <property type="match status" value="1"/>
</dbReference>
<dbReference type="Gene3D" id="3.40.50.12780">
    <property type="entry name" value="N-terminal domain of ligase-like"/>
    <property type="match status" value="1"/>
</dbReference>
<dbReference type="InterPro" id="IPR042099">
    <property type="entry name" value="ANL_N_sf"/>
</dbReference>
<proteinExistence type="inferred from homology"/>
<dbReference type="GO" id="GO:0006631">
    <property type="term" value="P:fatty acid metabolic process"/>
    <property type="evidence" value="ECO:0007669"/>
    <property type="project" value="TreeGrafter"/>
</dbReference>
<dbReference type="GO" id="GO:0031956">
    <property type="term" value="F:medium-chain fatty acid-CoA ligase activity"/>
    <property type="evidence" value="ECO:0007669"/>
    <property type="project" value="TreeGrafter"/>
</dbReference>
<evidence type="ECO:0000259" key="7">
    <source>
        <dbReference type="Pfam" id="PF13193"/>
    </source>
</evidence>
<dbReference type="InterPro" id="IPR025110">
    <property type="entry name" value="AMP-bd_C"/>
</dbReference>
<accession>A0A5C8PUP7</accession>
<comment type="caution">
    <text evidence="8">The sequence shown here is derived from an EMBL/GenBank/DDBJ whole genome shotgun (WGS) entry which is preliminary data.</text>
</comment>
<evidence type="ECO:0000259" key="6">
    <source>
        <dbReference type="Pfam" id="PF00501"/>
    </source>
</evidence>
<gene>
    <name evidence="8" type="ORF">FHP25_03620</name>
</gene>
<dbReference type="SUPFAM" id="SSF56801">
    <property type="entry name" value="Acetyl-CoA synthetase-like"/>
    <property type="match status" value="1"/>
</dbReference>
<dbReference type="AlphaFoldDB" id="A0A5C8PUP7"/>
<sequence>MTATIPYYDWITHHADRRPAGLAIHDLHTGRKLTYRQLDERARRLAAHLQTNGVGKTDRVALLAPNCPEYFELQFACGRIGSVMVPLNWRLTVPELTYILGDCAPKVLIHDSSFKAQAQALQAQCTIPHLLEIDIDRADSSYERAVMAASPAPTLVPLTHDDTSTIMYTSGTTGHPKGAIITHGMTFWNVVNLGIPAMISPATVQLVVLPLFHTGGLNCYANPVLHAGGAILIMRAFEPGAALDHICDEALGITHFFAVPAPYQFMMQHPKFQDADFSRLQMAGVGGAPCALAILEAWAARGVPLVQGYGMTETSPGTSMLDAADAIRKVGSAGKPFMHTELRIVDEAGRDVPRGAIGELWTRGPNITPGYWNNPDATRKAFVDGWLKTGDAARRDDEGFVYIVDRWKDMYISGGENVYPAEVENVIFQLPQVADAAVIGVPSDRWGEVGKAVIVIKPGETLSEPDVVTHCLARLAKFKVPQTVEFVEALPRNATGKVLKRELRTQFVGTSAPAIT</sequence>
<protein>
    <recommendedName>
        <fullName evidence="5">3-methylmercaptopropionyl-CoA ligase</fullName>
        <ecNumber evidence="4">6.2.1.44</ecNumber>
    </recommendedName>
</protein>
<dbReference type="RefSeq" id="WP_147845678.1">
    <property type="nucleotide sequence ID" value="NZ_VDUZ01000003.1"/>
</dbReference>
<dbReference type="NCBIfam" id="NF004837">
    <property type="entry name" value="PRK06187.1"/>
    <property type="match status" value="1"/>
</dbReference>
<evidence type="ECO:0000256" key="3">
    <source>
        <dbReference type="ARBA" id="ARBA00051915"/>
    </source>
</evidence>
<dbReference type="Proteomes" id="UP000321638">
    <property type="component" value="Unassembled WGS sequence"/>
</dbReference>
<dbReference type="InterPro" id="IPR000873">
    <property type="entry name" value="AMP-dep_synth/lig_dom"/>
</dbReference>
<evidence type="ECO:0000256" key="4">
    <source>
        <dbReference type="ARBA" id="ARBA00066616"/>
    </source>
</evidence>
<dbReference type="Pfam" id="PF13193">
    <property type="entry name" value="AMP-binding_C"/>
    <property type="match status" value="1"/>
</dbReference>
<dbReference type="EC" id="6.2.1.44" evidence="4"/>
<evidence type="ECO:0000256" key="5">
    <source>
        <dbReference type="ARBA" id="ARBA00067668"/>
    </source>
</evidence>
<dbReference type="PANTHER" id="PTHR43201:SF5">
    <property type="entry name" value="MEDIUM-CHAIN ACYL-COA LIGASE ACSF2, MITOCHONDRIAL"/>
    <property type="match status" value="1"/>
</dbReference>
<evidence type="ECO:0000313" key="8">
    <source>
        <dbReference type="EMBL" id="TXL81629.1"/>
    </source>
</evidence>
<dbReference type="Pfam" id="PF00501">
    <property type="entry name" value="AMP-binding"/>
    <property type="match status" value="1"/>
</dbReference>
<dbReference type="CDD" id="cd17631">
    <property type="entry name" value="FACL_FadD13-like"/>
    <property type="match status" value="1"/>
</dbReference>
<dbReference type="OrthoDB" id="9803968at2"/>
<name>A0A5C8PUP7_9HYPH</name>
<evidence type="ECO:0000256" key="2">
    <source>
        <dbReference type="ARBA" id="ARBA00022598"/>
    </source>
</evidence>
<dbReference type="PROSITE" id="PS00455">
    <property type="entry name" value="AMP_BINDING"/>
    <property type="match status" value="1"/>
</dbReference>
<dbReference type="InterPro" id="IPR045851">
    <property type="entry name" value="AMP-bd_C_sf"/>
</dbReference>
<dbReference type="PANTHER" id="PTHR43201">
    <property type="entry name" value="ACYL-COA SYNTHETASE"/>
    <property type="match status" value="1"/>
</dbReference>
<dbReference type="InterPro" id="IPR020845">
    <property type="entry name" value="AMP-binding_CS"/>
</dbReference>
<keyword evidence="9" id="KW-1185">Reference proteome</keyword>
<evidence type="ECO:0000313" key="9">
    <source>
        <dbReference type="Proteomes" id="UP000321638"/>
    </source>
</evidence>
<evidence type="ECO:0000256" key="1">
    <source>
        <dbReference type="ARBA" id="ARBA00006432"/>
    </source>
</evidence>
<comment type="similarity">
    <text evidence="1">Belongs to the ATP-dependent AMP-binding enzyme family.</text>
</comment>